<evidence type="ECO:0000313" key="1">
    <source>
        <dbReference type="EMBL" id="KAF2166690.1"/>
    </source>
</evidence>
<dbReference type="Proteomes" id="UP000799537">
    <property type="component" value="Unassembled WGS sequence"/>
</dbReference>
<dbReference type="EMBL" id="ML993596">
    <property type="protein sequence ID" value="KAF2166690.1"/>
    <property type="molecule type" value="Genomic_DNA"/>
</dbReference>
<reference evidence="1" key="1">
    <citation type="journal article" date="2020" name="Stud. Mycol.">
        <title>101 Dothideomycetes genomes: a test case for predicting lifestyles and emergence of pathogens.</title>
        <authorList>
            <person name="Haridas S."/>
            <person name="Albert R."/>
            <person name="Binder M."/>
            <person name="Bloem J."/>
            <person name="Labutti K."/>
            <person name="Salamov A."/>
            <person name="Andreopoulos B."/>
            <person name="Baker S."/>
            <person name="Barry K."/>
            <person name="Bills G."/>
            <person name="Bluhm B."/>
            <person name="Cannon C."/>
            <person name="Castanera R."/>
            <person name="Culley D."/>
            <person name="Daum C."/>
            <person name="Ezra D."/>
            <person name="Gonzalez J."/>
            <person name="Henrissat B."/>
            <person name="Kuo A."/>
            <person name="Liang C."/>
            <person name="Lipzen A."/>
            <person name="Lutzoni F."/>
            <person name="Magnuson J."/>
            <person name="Mondo S."/>
            <person name="Nolan M."/>
            <person name="Ohm R."/>
            <person name="Pangilinan J."/>
            <person name="Park H.-J."/>
            <person name="Ramirez L."/>
            <person name="Alfaro M."/>
            <person name="Sun H."/>
            <person name="Tritt A."/>
            <person name="Yoshinaga Y."/>
            <person name="Zwiers L.-H."/>
            <person name="Turgeon B."/>
            <person name="Goodwin S."/>
            <person name="Spatafora J."/>
            <person name="Crous P."/>
            <person name="Grigoriev I."/>
        </authorList>
    </citation>
    <scope>NUCLEOTIDE SEQUENCE</scope>
    <source>
        <strain evidence="1">ATCC 36951</strain>
    </source>
</reference>
<name>A0A6A6CKK6_ZASCE</name>
<protein>
    <submittedName>
        <fullName evidence="1">Uncharacterized protein</fullName>
    </submittedName>
</protein>
<evidence type="ECO:0000313" key="2">
    <source>
        <dbReference type="Proteomes" id="UP000799537"/>
    </source>
</evidence>
<keyword evidence="2" id="KW-1185">Reference proteome</keyword>
<dbReference type="RefSeq" id="XP_033667579.1">
    <property type="nucleotide sequence ID" value="XM_033812883.1"/>
</dbReference>
<dbReference type="AlphaFoldDB" id="A0A6A6CKK6"/>
<gene>
    <name evidence="1" type="ORF">M409DRAFT_55007</name>
</gene>
<accession>A0A6A6CKK6</accession>
<sequence length="247" mass="28760">MFTNHSALGELLCWHIIGEGLEEYIWRYLALQNQQQHSSSVLKPNSLVHTERLLADTASAHFEWTGRKCAEPSLRVLERAINTFPVQQRRADGICYVALEMVIKRIILDRTLQPYPGQFFDLFIDLRRLTIARIVREQEISRLMLWHPTTPDAEPMLRYVQGDLSELSTIWRASMPALNAFGSDLFRASYILEKQGRTEGAAWLNFMVESRVPAVWHKRIEVWKQFDNDPKLDCIRKQEARNSGYNT</sequence>
<organism evidence="1 2">
    <name type="scientific">Zasmidium cellare ATCC 36951</name>
    <dbReference type="NCBI Taxonomy" id="1080233"/>
    <lineage>
        <taxon>Eukaryota</taxon>
        <taxon>Fungi</taxon>
        <taxon>Dikarya</taxon>
        <taxon>Ascomycota</taxon>
        <taxon>Pezizomycotina</taxon>
        <taxon>Dothideomycetes</taxon>
        <taxon>Dothideomycetidae</taxon>
        <taxon>Mycosphaerellales</taxon>
        <taxon>Mycosphaerellaceae</taxon>
        <taxon>Zasmidium</taxon>
    </lineage>
</organism>
<dbReference type="GeneID" id="54566155"/>
<proteinExistence type="predicted"/>